<dbReference type="GO" id="GO:0003677">
    <property type="term" value="F:DNA binding"/>
    <property type="evidence" value="ECO:0007669"/>
    <property type="project" value="UniProtKB-KW"/>
</dbReference>
<dbReference type="FunFam" id="1.10.10.60:FF:000015">
    <property type="entry name" value="Transcription factor RAX3"/>
    <property type="match status" value="1"/>
</dbReference>
<evidence type="ECO:0000313" key="10">
    <source>
        <dbReference type="EMBL" id="KAF8783938.1"/>
    </source>
</evidence>
<keyword evidence="2" id="KW-0677">Repeat</keyword>
<sequence>MGRRACCAKEGVKRGAWTSKEDDMLAAYVKAHGEGKWREVPQKAGLRRCGKSCRLRWLNYLRPNIKRGNISDEEEDLIIRLHKLLGNRWSLIAARLPGRTDNEIKNYWNSTLGRRVVIPGTCSSHATAAPPGSCDAGQNAAAAAHPDSAGSAASPAVWAPKAVRCTGRSLFFHHQERDETPTTGGVGGTSSGEGSSEDCSSAASTLLAVDDEPCFSGSGGDGDWMDDVRALASFLESDEEWIVRCQMEEQLP</sequence>
<reference evidence="10" key="1">
    <citation type="submission" date="2020-07" db="EMBL/GenBank/DDBJ databases">
        <title>Genome sequence and genetic diversity analysis of an under-domesticated orphan crop, white fonio (Digitaria exilis).</title>
        <authorList>
            <person name="Bennetzen J.L."/>
            <person name="Chen S."/>
            <person name="Ma X."/>
            <person name="Wang X."/>
            <person name="Yssel A.E.J."/>
            <person name="Chaluvadi S.R."/>
            <person name="Johnson M."/>
            <person name="Gangashetty P."/>
            <person name="Hamidou F."/>
            <person name="Sanogo M.D."/>
            <person name="Zwaenepoel A."/>
            <person name="Wallace J."/>
            <person name="Van De Peer Y."/>
            <person name="Van Deynze A."/>
        </authorList>
    </citation>
    <scope>NUCLEOTIDE SEQUENCE</scope>
    <source>
        <tissue evidence="10">Leaves</tissue>
    </source>
</reference>
<dbReference type="GO" id="GO:0005634">
    <property type="term" value="C:nucleus"/>
    <property type="evidence" value="ECO:0007669"/>
    <property type="project" value="UniProtKB-SubCell"/>
</dbReference>
<evidence type="ECO:0000256" key="3">
    <source>
        <dbReference type="ARBA" id="ARBA00023015"/>
    </source>
</evidence>
<evidence type="ECO:0000259" key="8">
    <source>
        <dbReference type="PROSITE" id="PS50090"/>
    </source>
</evidence>
<dbReference type="Gramene" id="Dexi4A01G0007350.1">
    <property type="protein sequence ID" value="Dexi4A01G0007350.1:cds"/>
    <property type="gene ID" value="Dexi4A01G0007350"/>
</dbReference>
<feature type="domain" description="HTH myb-type" evidence="9">
    <location>
        <begin position="9"/>
        <end position="61"/>
    </location>
</feature>
<accession>A0A835G386</accession>
<dbReference type="InterPro" id="IPR001005">
    <property type="entry name" value="SANT/Myb"/>
</dbReference>
<dbReference type="SMART" id="SM00717">
    <property type="entry name" value="SANT"/>
    <property type="match status" value="2"/>
</dbReference>
<feature type="domain" description="Myb-like" evidence="8">
    <location>
        <begin position="62"/>
        <end position="112"/>
    </location>
</feature>
<feature type="region of interest" description="Disordered" evidence="7">
    <location>
        <begin position="174"/>
        <end position="202"/>
    </location>
</feature>
<proteinExistence type="predicted"/>
<dbReference type="Gene3D" id="1.10.10.60">
    <property type="entry name" value="Homeodomain-like"/>
    <property type="match status" value="2"/>
</dbReference>
<dbReference type="EMBL" id="JACEFO010000035">
    <property type="protein sequence ID" value="KAF8783938.1"/>
    <property type="molecule type" value="Genomic_DNA"/>
</dbReference>
<dbReference type="CDD" id="cd00167">
    <property type="entry name" value="SANT"/>
    <property type="match status" value="2"/>
</dbReference>
<evidence type="ECO:0000259" key="9">
    <source>
        <dbReference type="PROSITE" id="PS51294"/>
    </source>
</evidence>
<comment type="caution">
    <text evidence="10">The sequence shown here is derived from an EMBL/GenBank/DDBJ whole genome shotgun (WGS) entry which is preliminary data.</text>
</comment>
<dbReference type="Gramene" id="Dexi4B01G0007680.1">
    <property type="protein sequence ID" value="Dexi4B01G0007680.1:cds"/>
    <property type="gene ID" value="Dexi4B01G0007680"/>
</dbReference>
<feature type="compositionally biased region" description="Low complexity" evidence="7">
    <location>
        <begin position="192"/>
        <end position="202"/>
    </location>
</feature>
<dbReference type="PROSITE" id="PS51294">
    <property type="entry name" value="HTH_MYB"/>
    <property type="match status" value="2"/>
</dbReference>
<keyword evidence="6" id="KW-0539">Nucleus</keyword>
<evidence type="ECO:0000256" key="2">
    <source>
        <dbReference type="ARBA" id="ARBA00022737"/>
    </source>
</evidence>
<dbReference type="Pfam" id="PF00249">
    <property type="entry name" value="Myb_DNA-binding"/>
    <property type="match status" value="2"/>
</dbReference>
<evidence type="ECO:0000256" key="7">
    <source>
        <dbReference type="SAM" id="MobiDB-lite"/>
    </source>
</evidence>
<evidence type="ECO:0000256" key="6">
    <source>
        <dbReference type="ARBA" id="ARBA00023242"/>
    </source>
</evidence>
<dbReference type="InterPro" id="IPR017930">
    <property type="entry name" value="Myb_dom"/>
</dbReference>
<dbReference type="SUPFAM" id="SSF46689">
    <property type="entry name" value="Homeodomain-like"/>
    <property type="match status" value="1"/>
</dbReference>
<evidence type="ECO:0000256" key="1">
    <source>
        <dbReference type="ARBA" id="ARBA00004123"/>
    </source>
</evidence>
<comment type="subcellular location">
    <subcellularLocation>
        <location evidence="1">Nucleus</location>
    </subcellularLocation>
</comment>
<dbReference type="OrthoDB" id="2143914at2759"/>
<evidence type="ECO:0000313" key="11">
    <source>
        <dbReference type="Proteomes" id="UP000636709"/>
    </source>
</evidence>
<name>A0A835G386_9POAL</name>
<protein>
    <submittedName>
        <fullName evidence="10">Uncharacterized protein</fullName>
    </submittedName>
</protein>
<keyword evidence="4" id="KW-0238">DNA-binding</keyword>
<dbReference type="InterPro" id="IPR015495">
    <property type="entry name" value="Myb_TF_plants"/>
</dbReference>
<gene>
    <name evidence="10" type="ORF">HU200_000112</name>
</gene>
<keyword evidence="11" id="KW-1185">Reference proteome</keyword>
<dbReference type="InterPro" id="IPR009057">
    <property type="entry name" value="Homeodomain-like_sf"/>
</dbReference>
<keyword evidence="3" id="KW-0805">Transcription regulation</keyword>
<dbReference type="PANTHER" id="PTHR47999">
    <property type="entry name" value="TRANSCRIPTION FACTOR MYB8-RELATED-RELATED"/>
    <property type="match status" value="1"/>
</dbReference>
<evidence type="ECO:0000256" key="4">
    <source>
        <dbReference type="ARBA" id="ARBA00023125"/>
    </source>
</evidence>
<dbReference type="PANTHER" id="PTHR47999:SF107">
    <property type="entry name" value="TRANSCRIPTION FACTOR MYB114-LIKE"/>
    <property type="match status" value="1"/>
</dbReference>
<dbReference type="PROSITE" id="PS50090">
    <property type="entry name" value="MYB_LIKE"/>
    <property type="match status" value="2"/>
</dbReference>
<keyword evidence="5" id="KW-0804">Transcription</keyword>
<feature type="domain" description="Myb-like" evidence="8">
    <location>
        <begin position="9"/>
        <end position="61"/>
    </location>
</feature>
<feature type="domain" description="HTH myb-type" evidence="9">
    <location>
        <begin position="62"/>
        <end position="116"/>
    </location>
</feature>
<dbReference type="Proteomes" id="UP000636709">
    <property type="component" value="Unassembled WGS sequence"/>
</dbReference>
<evidence type="ECO:0000256" key="5">
    <source>
        <dbReference type="ARBA" id="ARBA00023163"/>
    </source>
</evidence>
<organism evidence="10 11">
    <name type="scientific">Digitaria exilis</name>
    <dbReference type="NCBI Taxonomy" id="1010633"/>
    <lineage>
        <taxon>Eukaryota</taxon>
        <taxon>Viridiplantae</taxon>
        <taxon>Streptophyta</taxon>
        <taxon>Embryophyta</taxon>
        <taxon>Tracheophyta</taxon>
        <taxon>Spermatophyta</taxon>
        <taxon>Magnoliopsida</taxon>
        <taxon>Liliopsida</taxon>
        <taxon>Poales</taxon>
        <taxon>Poaceae</taxon>
        <taxon>PACMAD clade</taxon>
        <taxon>Panicoideae</taxon>
        <taxon>Panicodae</taxon>
        <taxon>Paniceae</taxon>
        <taxon>Anthephorinae</taxon>
        <taxon>Digitaria</taxon>
    </lineage>
</organism>
<dbReference type="AlphaFoldDB" id="A0A835G386"/>